<dbReference type="InterPro" id="IPR027383">
    <property type="entry name" value="Znf_put"/>
</dbReference>
<sequence length="262" mass="29256">MRNECDKIIDYFNDQLTEEEKKEFERHLENCEECQAELEELTMLTDDLPFASEPVDPPKDMKDRVLEAVFAEEQLDSEESSDLEAPDKTIVDLDSHNEESREPGKAHPTPHPWIIRGLVAALTLSLLGNVVTLLNQDETTEQGQQQQDITDEVAERVQLKGTSVQANATAALIQQDNKNLLTLQAEGLDQLQGSEVYQVWLIKGEKPYRAGTFVANQDGEGAVAYSLEDLPEDVDWDSVAISREPDATSETPQGEVIMSSNL</sequence>
<gene>
    <name evidence="14" type="ORF">MUN89_00115</name>
</gene>
<proteinExistence type="inferred from homology"/>
<accession>A0ABY4EIY1</accession>
<evidence type="ECO:0000313" key="15">
    <source>
        <dbReference type="Proteomes" id="UP000831787"/>
    </source>
</evidence>
<evidence type="ECO:0000256" key="2">
    <source>
        <dbReference type="ARBA" id="ARBA00004236"/>
    </source>
</evidence>
<evidence type="ECO:0000256" key="10">
    <source>
        <dbReference type="ARBA" id="ARBA00030803"/>
    </source>
</evidence>
<dbReference type="RefSeq" id="WP_244710403.1">
    <property type="nucleotide sequence ID" value="NZ_CP095073.1"/>
</dbReference>
<feature type="coiled-coil region" evidence="11">
    <location>
        <begin position="17"/>
        <end position="44"/>
    </location>
</feature>
<reference evidence="14 15" key="1">
    <citation type="submission" date="2022-04" db="EMBL/GenBank/DDBJ databases">
        <title>Halobacillus sp. isolated from saltern.</title>
        <authorList>
            <person name="Won M."/>
            <person name="Lee C.-M."/>
            <person name="Woen H.-Y."/>
            <person name="Kwon S.-W."/>
        </authorList>
    </citation>
    <scope>NUCLEOTIDE SEQUENCE [LARGE SCALE GENOMIC DNA]</scope>
    <source>
        <strain evidence="14 15">SSBR10-3</strain>
    </source>
</reference>
<evidence type="ECO:0000256" key="11">
    <source>
        <dbReference type="SAM" id="Coils"/>
    </source>
</evidence>
<dbReference type="Pfam" id="PF10099">
    <property type="entry name" value="RskA_C"/>
    <property type="match status" value="1"/>
</dbReference>
<comment type="subcellular location">
    <subcellularLocation>
        <location evidence="2">Cell membrane</location>
    </subcellularLocation>
    <subcellularLocation>
        <location evidence="1">Membrane</location>
        <topology evidence="1">Single-pass membrane protein</topology>
    </subcellularLocation>
</comment>
<dbReference type="Proteomes" id="UP000831787">
    <property type="component" value="Chromosome"/>
</dbReference>
<dbReference type="PANTHER" id="PTHR37461:SF1">
    <property type="entry name" value="ANTI-SIGMA-K FACTOR RSKA"/>
    <property type="match status" value="1"/>
</dbReference>
<dbReference type="InterPro" id="IPR041916">
    <property type="entry name" value="Anti_sigma_zinc_sf"/>
</dbReference>
<keyword evidence="4" id="KW-0812">Transmembrane</keyword>
<keyword evidence="3" id="KW-1003">Cell membrane</keyword>
<dbReference type="InterPro" id="IPR051474">
    <property type="entry name" value="Anti-sigma-K/W_factor"/>
</dbReference>
<feature type="domain" description="Putative zinc-finger" evidence="13">
    <location>
        <begin position="8"/>
        <end position="35"/>
    </location>
</feature>
<evidence type="ECO:0000313" key="14">
    <source>
        <dbReference type="EMBL" id="UOQ44440.1"/>
    </source>
</evidence>
<name>A0ABY4EIY1_9BACI</name>
<evidence type="ECO:0000256" key="4">
    <source>
        <dbReference type="ARBA" id="ARBA00022692"/>
    </source>
</evidence>
<evidence type="ECO:0000256" key="3">
    <source>
        <dbReference type="ARBA" id="ARBA00022475"/>
    </source>
</evidence>
<organism evidence="14 15">
    <name type="scientific">Halobacillus salinarum</name>
    <dbReference type="NCBI Taxonomy" id="2932257"/>
    <lineage>
        <taxon>Bacteria</taxon>
        <taxon>Bacillati</taxon>
        <taxon>Bacillota</taxon>
        <taxon>Bacilli</taxon>
        <taxon>Bacillales</taxon>
        <taxon>Bacillaceae</taxon>
        <taxon>Halobacillus</taxon>
    </lineage>
</organism>
<evidence type="ECO:0000259" key="13">
    <source>
        <dbReference type="Pfam" id="PF13490"/>
    </source>
</evidence>
<keyword evidence="6" id="KW-0472">Membrane</keyword>
<dbReference type="Gene3D" id="1.10.10.1320">
    <property type="entry name" value="Anti-sigma factor, zinc-finger domain"/>
    <property type="match status" value="1"/>
</dbReference>
<dbReference type="Pfam" id="PF13490">
    <property type="entry name" value="zf-HC2"/>
    <property type="match status" value="1"/>
</dbReference>
<evidence type="ECO:0000259" key="12">
    <source>
        <dbReference type="Pfam" id="PF10099"/>
    </source>
</evidence>
<feature type="domain" description="Anti-sigma K factor RskA C-terminal" evidence="12">
    <location>
        <begin position="118"/>
        <end position="256"/>
    </location>
</feature>
<evidence type="ECO:0000256" key="9">
    <source>
        <dbReference type="ARBA" id="ARBA00029829"/>
    </source>
</evidence>
<dbReference type="EMBL" id="CP095073">
    <property type="protein sequence ID" value="UOQ44440.1"/>
    <property type="molecule type" value="Genomic_DNA"/>
</dbReference>
<dbReference type="PANTHER" id="PTHR37461">
    <property type="entry name" value="ANTI-SIGMA-K FACTOR RSKA"/>
    <property type="match status" value="1"/>
</dbReference>
<comment type="similarity">
    <text evidence="7">Belongs to the zinc-associated anti-sigma factor (ZAS) superfamily. Anti-sigma-W factor family.</text>
</comment>
<evidence type="ECO:0000256" key="5">
    <source>
        <dbReference type="ARBA" id="ARBA00022989"/>
    </source>
</evidence>
<dbReference type="InterPro" id="IPR018764">
    <property type="entry name" value="RskA_C"/>
</dbReference>
<evidence type="ECO:0000256" key="7">
    <source>
        <dbReference type="ARBA" id="ARBA00024353"/>
    </source>
</evidence>
<evidence type="ECO:0000256" key="8">
    <source>
        <dbReference type="ARBA" id="ARBA00024438"/>
    </source>
</evidence>
<evidence type="ECO:0000256" key="6">
    <source>
        <dbReference type="ARBA" id="ARBA00023136"/>
    </source>
</evidence>
<evidence type="ECO:0000256" key="1">
    <source>
        <dbReference type="ARBA" id="ARBA00004167"/>
    </source>
</evidence>
<protein>
    <recommendedName>
        <fullName evidence="8">Anti-sigma-W factor RsiW</fullName>
    </recommendedName>
    <alternativeName>
        <fullName evidence="10">Regulator of SigK</fullName>
    </alternativeName>
    <alternativeName>
        <fullName evidence="9">Sigma-K anti-sigma factor RskA</fullName>
    </alternativeName>
</protein>
<keyword evidence="5" id="KW-1133">Transmembrane helix</keyword>
<keyword evidence="11" id="KW-0175">Coiled coil</keyword>
<keyword evidence="15" id="KW-1185">Reference proteome</keyword>